<accession>X1VRT2</accession>
<gene>
    <name evidence="1" type="ORF">S12H4_58491</name>
</gene>
<name>X1VRT2_9ZZZZ</name>
<sequence>MVNGAGETLDRWAGYEKKYFIETLDDAMTDLSTIEDKLASYEKKPTARIAEVLGRYSSSLDEYVNAVNYYGTAQKIKDMPSDDYTYEIFKNTSYGLEGEHFTFEDVLAAAENVVNSQNAEPENVVRTAISVTRMANKNDRLDIIGPYIETGLKITSQTDDPEAKDAYNQLMVEKSLHITGDK</sequence>
<comment type="caution">
    <text evidence="1">The sequence shown here is derived from an EMBL/GenBank/DDBJ whole genome shotgun (WGS) entry which is preliminary data.</text>
</comment>
<dbReference type="AlphaFoldDB" id="X1VRT2"/>
<organism evidence="1">
    <name type="scientific">marine sediment metagenome</name>
    <dbReference type="NCBI Taxonomy" id="412755"/>
    <lineage>
        <taxon>unclassified sequences</taxon>
        <taxon>metagenomes</taxon>
        <taxon>ecological metagenomes</taxon>
    </lineage>
</organism>
<proteinExistence type="predicted"/>
<dbReference type="EMBL" id="BARW01038005">
    <property type="protein sequence ID" value="GAJ19741.1"/>
    <property type="molecule type" value="Genomic_DNA"/>
</dbReference>
<protein>
    <submittedName>
        <fullName evidence="1">Uncharacterized protein</fullName>
    </submittedName>
</protein>
<feature type="non-terminal residue" evidence="1">
    <location>
        <position position="182"/>
    </location>
</feature>
<reference evidence="1" key="1">
    <citation type="journal article" date="2014" name="Front. Microbiol.">
        <title>High frequency of phylogenetically diverse reductive dehalogenase-homologous genes in deep subseafloor sedimentary metagenomes.</title>
        <authorList>
            <person name="Kawai M."/>
            <person name="Futagami T."/>
            <person name="Toyoda A."/>
            <person name="Takaki Y."/>
            <person name="Nishi S."/>
            <person name="Hori S."/>
            <person name="Arai W."/>
            <person name="Tsubouchi T."/>
            <person name="Morono Y."/>
            <person name="Uchiyama I."/>
            <person name="Ito T."/>
            <person name="Fujiyama A."/>
            <person name="Inagaki F."/>
            <person name="Takami H."/>
        </authorList>
    </citation>
    <scope>NUCLEOTIDE SEQUENCE</scope>
    <source>
        <strain evidence="1">Expedition CK06-06</strain>
    </source>
</reference>
<evidence type="ECO:0000313" key="1">
    <source>
        <dbReference type="EMBL" id="GAJ19741.1"/>
    </source>
</evidence>